<gene>
    <name evidence="3" type="ORF">jhhlp_002141</name>
</gene>
<sequence>MPVDGLDWAKFPPTYLVGSQPIHASIPTYTAAPFPEGLPPFPILASNFPMATGAMAGGDPNEYTQTSPFRRTRWVEEQTHIGTVSPKELRRNPSPLGHGKAAPPFNHEERRTLGPPASTRCTEDQIGHVRQRKVLPSSPPRLRSATSASMSAAGHLAAHVSASQSRSQSRAAQDLQRKLLPGTLAKSVEPGQCARRSTSVSSSTTSSKSSSDSPKSPSHASDAASNSGESRRRDSASKTAAAKDTDPPSGVRGVRGQKLSAKDEFLVRRKLQGMTYRQIRLEGGFTEAESTLRGRFRTLTKSKEARVRKPAWTENDISLLQKAVQRYSKGKDAVAAKIPWKLVADYIVNHGGSYHFGNATCRKKWDEISFQTVNIENE</sequence>
<dbReference type="AlphaFoldDB" id="A0A2N3ND76"/>
<dbReference type="EMBL" id="NLAX01000008">
    <property type="protein sequence ID" value="PKS10390.1"/>
    <property type="molecule type" value="Genomic_DNA"/>
</dbReference>
<dbReference type="InParanoid" id="A0A2N3ND76"/>
<evidence type="ECO:0000259" key="2">
    <source>
        <dbReference type="PROSITE" id="PS50090"/>
    </source>
</evidence>
<feature type="region of interest" description="Disordered" evidence="1">
    <location>
        <begin position="79"/>
        <end position="257"/>
    </location>
</feature>
<dbReference type="InterPro" id="IPR001005">
    <property type="entry name" value="SANT/Myb"/>
</dbReference>
<evidence type="ECO:0000313" key="4">
    <source>
        <dbReference type="Proteomes" id="UP000233524"/>
    </source>
</evidence>
<comment type="caution">
    <text evidence="3">The sequence shown here is derived from an EMBL/GenBank/DDBJ whole genome shotgun (WGS) entry which is preliminary data.</text>
</comment>
<organism evidence="3 4">
    <name type="scientific">Lomentospora prolificans</name>
    <dbReference type="NCBI Taxonomy" id="41688"/>
    <lineage>
        <taxon>Eukaryota</taxon>
        <taxon>Fungi</taxon>
        <taxon>Dikarya</taxon>
        <taxon>Ascomycota</taxon>
        <taxon>Pezizomycotina</taxon>
        <taxon>Sordariomycetes</taxon>
        <taxon>Hypocreomycetidae</taxon>
        <taxon>Microascales</taxon>
        <taxon>Microascaceae</taxon>
        <taxon>Lomentospora</taxon>
    </lineage>
</organism>
<dbReference type="VEuPathDB" id="FungiDB:jhhlp_002141"/>
<feature type="compositionally biased region" description="Low complexity" evidence="1">
    <location>
        <begin position="161"/>
        <end position="173"/>
    </location>
</feature>
<protein>
    <recommendedName>
        <fullName evidence="2">Myb-like domain-containing protein</fullName>
    </recommendedName>
</protein>
<dbReference type="STRING" id="41688.A0A2N3ND76"/>
<feature type="domain" description="Myb-like" evidence="2">
    <location>
        <begin position="304"/>
        <end position="369"/>
    </location>
</feature>
<feature type="compositionally biased region" description="Basic and acidic residues" evidence="1">
    <location>
        <begin position="229"/>
        <end position="246"/>
    </location>
</feature>
<dbReference type="Proteomes" id="UP000233524">
    <property type="component" value="Unassembled WGS sequence"/>
</dbReference>
<evidence type="ECO:0000256" key="1">
    <source>
        <dbReference type="SAM" id="MobiDB-lite"/>
    </source>
</evidence>
<keyword evidence="4" id="KW-1185">Reference proteome</keyword>
<proteinExistence type="predicted"/>
<dbReference type="PROSITE" id="PS50090">
    <property type="entry name" value="MYB_LIKE"/>
    <property type="match status" value="1"/>
</dbReference>
<reference evidence="3 4" key="1">
    <citation type="journal article" date="2017" name="G3 (Bethesda)">
        <title>First Draft Genome Sequence of the Pathogenic Fungus Lomentospora prolificans (Formerly Scedosporium prolificans).</title>
        <authorList>
            <person name="Luo R."/>
            <person name="Zimin A."/>
            <person name="Workman R."/>
            <person name="Fan Y."/>
            <person name="Pertea G."/>
            <person name="Grossman N."/>
            <person name="Wear M.P."/>
            <person name="Jia B."/>
            <person name="Miller H."/>
            <person name="Casadevall A."/>
            <person name="Timp W."/>
            <person name="Zhang S.X."/>
            <person name="Salzberg S.L."/>
        </authorList>
    </citation>
    <scope>NUCLEOTIDE SEQUENCE [LARGE SCALE GENOMIC DNA]</scope>
    <source>
        <strain evidence="3 4">JHH-5317</strain>
    </source>
</reference>
<name>A0A2N3ND76_9PEZI</name>
<dbReference type="OrthoDB" id="3439209at2759"/>
<feature type="compositionally biased region" description="Low complexity" evidence="1">
    <location>
        <begin position="197"/>
        <end position="225"/>
    </location>
</feature>
<accession>A0A2N3ND76</accession>
<evidence type="ECO:0000313" key="3">
    <source>
        <dbReference type="EMBL" id="PKS10390.1"/>
    </source>
</evidence>